<dbReference type="PIRSF" id="PIRSF017082">
    <property type="entry name" value="YflP"/>
    <property type="match status" value="1"/>
</dbReference>
<dbReference type="SUPFAM" id="SSF53850">
    <property type="entry name" value="Periplasmic binding protein-like II"/>
    <property type="match status" value="1"/>
</dbReference>
<dbReference type="Pfam" id="PF03401">
    <property type="entry name" value="TctC"/>
    <property type="match status" value="1"/>
</dbReference>
<dbReference type="Gene3D" id="3.40.190.10">
    <property type="entry name" value="Periplasmic binding protein-like II"/>
    <property type="match status" value="1"/>
</dbReference>
<dbReference type="InterPro" id="IPR005064">
    <property type="entry name" value="BUG"/>
</dbReference>
<dbReference type="EMBL" id="JBHSRS010000084">
    <property type="protein sequence ID" value="MFC6284887.1"/>
    <property type="molecule type" value="Genomic_DNA"/>
</dbReference>
<comment type="caution">
    <text evidence="2">The sequence shown here is derived from an EMBL/GenBank/DDBJ whole genome shotgun (WGS) entry which is preliminary data.</text>
</comment>
<dbReference type="PANTHER" id="PTHR42928">
    <property type="entry name" value="TRICARBOXYLATE-BINDING PROTEIN"/>
    <property type="match status" value="1"/>
</dbReference>
<organism evidence="2 3">
    <name type="scientific">Polaromonas aquatica</name>
    <dbReference type="NCBI Taxonomy" id="332657"/>
    <lineage>
        <taxon>Bacteria</taxon>
        <taxon>Pseudomonadati</taxon>
        <taxon>Pseudomonadota</taxon>
        <taxon>Betaproteobacteria</taxon>
        <taxon>Burkholderiales</taxon>
        <taxon>Comamonadaceae</taxon>
        <taxon>Polaromonas</taxon>
    </lineage>
</organism>
<gene>
    <name evidence="2" type="ORF">ACFQND_26985</name>
</gene>
<dbReference type="InterPro" id="IPR042100">
    <property type="entry name" value="Bug_dom1"/>
</dbReference>
<evidence type="ECO:0000313" key="2">
    <source>
        <dbReference type="EMBL" id="MFC6284887.1"/>
    </source>
</evidence>
<protein>
    <submittedName>
        <fullName evidence="2">Bug family tripartite tricarboxylate transporter substrate binding protein</fullName>
    </submittedName>
</protein>
<evidence type="ECO:0000313" key="3">
    <source>
        <dbReference type="Proteomes" id="UP001596270"/>
    </source>
</evidence>
<name>A0ABW1U7F2_9BURK</name>
<accession>A0ABW1U7F2</accession>
<proteinExistence type="inferred from homology"/>
<dbReference type="Gene3D" id="3.40.190.150">
    <property type="entry name" value="Bordetella uptake gene, domain 1"/>
    <property type="match status" value="1"/>
</dbReference>
<dbReference type="CDD" id="cd07012">
    <property type="entry name" value="PBP2_Bug_TTT"/>
    <property type="match status" value="1"/>
</dbReference>
<comment type="similarity">
    <text evidence="1">Belongs to the UPF0065 (bug) family.</text>
</comment>
<sequence>MCLNIAASAVLTSVGGLAKAQGGAQDVYPSRPIKIIVQFPPGTTPDTLARIVAEYLQPRLGQPVVVDNRPGAAGNIAADFVAKSTPDGYTLLLGQSGLTWASALFPKLPFDPLAFAPISVLAGVPFVVTVRKDLPVKSVQELVAYAKNNPGVLACGTSGNGSPQHLLAELFMNKTGTKMNLVPYKGTNLIMPDLIAGRIDVMFSAADGVLPHIQAGRVKGIATVDNRRLAALPDLPTLAESGIPVNTMMWVGLLSAPNTPPAITRRISDELRSMKNSPAILQRVSAAGNDLRVDGPDEMRKTISKDHEVWTQLIRDARITLE</sequence>
<keyword evidence="3" id="KW-1185">Reference proteome</keyword>
<reference evidence="3" key="1">
    <citation type="journal article" date="2019" name="Int. J. Syst. Evol. Microbiol.">
        <title>The Global Catalogue of Microorganisms (GCM) 10K type strain sequencing project: providing services to taxonomists for standard genome sequencing and annotation.</title>
        <authorList>
            <consortium name="The Broad Institute Genomics Platform"/>
            <consortium name="The Broad Institute Genome Sequencing Center for Infectious Disease"/>
            <person name="Wu L."/>
            <person name="Ma J."/>
        </authorList>
    </citation>
    <scope>NUCLEOTIDE SEQUENCE [LARGE SCALE GENOMIC DNA]</scope>
    <source>
        <strain evidence="3">CCUG 39402</strain>
    </source>
</reference>
<dbReference type="Proteomes" id="UP001596270">
    <property type="component" value="Unassembled WGS sequence"/>
</dbReference>
<evidence type="ECO:0000256" key="1">
    <source>
        <dbReference type="ARBA" id="ARBA00006987"/>
    </source>
</evidence>
<dbReference type="RefSeq" id="WP_371439443.1">
    <property type="nucleotide sequence ID" value="NZ_JBHSRS010000084.1"/>
</dbReference>
<dbReference type="PANTHER" id="PTHR42928:SF5">
    <property type="entry name" value="BLR1237 PROTEIN"/>
    <property type="match status" value="1"/>
</dbReference>